<dbReference type="PANTHER" id="PTHR11206">
    <property type="entry name" value="MULTIDRUG RESISTANCE PROTEIN"/>
    <property type="match status" value="1"/>
</dbReference>
<proteinExistence type="inferred from homology"/>
<dbReference type="Proteomes" id="UP000636800">
    <property type="component" value="Unassembled WGS sequence"/>
</dbReference>
<dbReference type="GO" id="GO:1990961">
    <property type="term" value="P:xenobiotic detoxification by transmembrane export across the plasma membrane"/>
    <property type="evidence" value="ECO:0007669"/>
    <property type="project" value="InterPro"/>
</dbReference>
<evidence type="ECO:0000256" key="6">
    <source>
        <dbReference type="RuleBase" id="RU004914"/>
    </source>
</evidence>
<feature type="transmembrane region" description="Helical" evidence="6">
    <location>
        <begin position="315"/>
        <end position="338"/>
    </location>
</feature>
<comment type="caution">
    <text evidence="7">The sequence shown here is derived from an EMBL/GenBank/DDBJ whole genome shotgun (WGS) entry which is preliminary data.</text>
</comment>
<dbReference type="GO" id="GO:0015297">
    <property type="term" value="F:antiporter activity"/>
    <property type="evidence" value="ECO:0007669"/>
    <property type="project" value="InterPro"/>
</dbReference>
<feature type="transmembrane region" description="Helical" evidence="6">
    <location>
        <begin position="182"/>
        <end position="203"/>
    </location>
</feature>
<evidence type="ECO:0000313" key="10">
    <source>
        <dbReference type="Proteomes" id="UP000639772"/>
    </source>
</evidence>
<dbReference type="OrthoDB" id="2126698at2759"/>
<feature type="transmembrane region" description="Helical" evidence="6">
    <location>
        <begin position="94"/>
        <end position="114"/>
    </location>
</feature>
<accession>A0A835RDV3</accession>
<dbReference type="Proteomes" id="UP000639772">
    <property type="component" value="Unassembled WGS sequence"/>
</dbReference>
<comment type="subcellular location">
    <subcellularLocation>
        <location evidence="1">Membrane</location>
        <topology evidence="1">Multi-pass membrane protein</topology>
    </subcellularLocation>
</comment>
<keyword evidence="5 6" id="KW-0472">Membrane</keyword>
<evidence type="ECO:0000256" key="1">
    <source>
        <dbReference type="ARBA" id="ARBA00004141"/>
    </source>
</evidence>
<feature type="transmembrane region" description="Helical" evidence="6">
    <location>
        <begin position="435"/>
        <end position="455"/>
    </location>
</feature>
<evidence type="ECO:0000313" key="8">
    <source>
        <dbReference type="EMBL" id="KAG0486433.1"/>
    </source>
</evidence>
<dbReference type="NCBIfam" id="TIGR00797">
    <property type="entry name" value="matE"/>
    <property type="match status" value="1"/>
</dbReference>
<reference evidence="9 10" key="1">
    <citation type="journal article" date="2020" name="Nat. Food">
        <title>A phased Vanilla planifolia genome enables genetic improvement of flavour and production.</title>
        <authorList>
            <person name="Hasing T."/>
            <person name="Tang H."/>
            <person name="Brym M."/>
            <person name="Khazi F."/>
            <person name="Huang T."/>
            <person name="Chambers A.H."/>
        </authorList>
    </citation>
    <scope>NUCLEOTIDE SEQUENCE [LARGE SCALE GENOMIC DNA]</scope>
    <source>
        <tissue evidence="7">Leaf</tissue>
    </source>
</reference>
<dbReference type="Pfam" id="PF01554">
    <property type="entry name" value="MatE"/>
    <property type="match status" value="2"/>
</dbReference>
<feature type="transmembrane region" description="Helical" evidence="6">
    <location>
        <begin position="212"/>
        <end position="230"/>
    </location>
</feature>
<evidence type="ECO:0000256" key="4">
    <source>
        <dbReference type="ARBA" id="ARBA00022989"/>
    </source>
</evidence>
<sequence length="504" mass="53305">MCNTACATVAMAASGEKAPCDAYITLLSYSEANKVKTCSVAMEETRLIQLPDPSETMNEAGKLFHLSLPIALTALLVYSRSIVSMLFLGSLGELPLAAGSLAIAFANITGYSVLSGLSLGMEPICSQAFGANQRRLLALTLHRSILFLLCSVLPISLLWLSMSKILLFLKQDEGVTKLAHTHLLFSIPDLFSFSFIHPIRIYLRSQSITRPVTLASASAAFFHLPANLLLVTHLKLGISGVAAAAASTNLFLLCSLLFLSRAHLPPWRGPAEEKLAGWGPLACLAAPSCASVCLEWWWYELMILLCGLLPEPKPALAAMGVLIQTTSLVYVFPSSLGFGTSARVGNELGANRPAAARGVAATALAASAAMGMAAMGFGFVMSERWGRMFTTDEKILKLTAAALPIIGLCELGNCPQTVGCGVLRGTARPSMAANVNLGAFYFVGLPVAVVMGFGFGFGFRGLWLGLLAAQGSCAAFMMYAVKSTDWEAQANRAQSLAMAADSSV</sequence>
<comment type="similarity">
    <text evidence="2 6">Belongs to the multi antimicrobial extrusion (MATE) (TC 2.A.66.1) family.</text>
</comment>
<dbReference type="EMBL" id="JADCNM010000004">
    <property type="protein sequence ID" value="KAG0486433.1"/>
    <property type="molecule type" value="Genomic_DNA"/>
</dbReference>
<gene>
    <name evidence="8" type="ORF">HPP92_008528</name>
    <name evidence="7" type="ORF">HPP92_008717</name>
</gene>
<evidence type="ECO:0000256" key="3">
    <source>
        <dbReference type="ARBA" id="ARBA00022692"/>
    </source>
</evidence>
<evidence type="ECO:0000256" key="5">
    <source>
        <dbReference type="ARBA" id="ARBA00023136"/>
    </source>
</evidence>
<organism evidence="7 9">
    <name type="scientific">Vanilla planifolia</name>
    <name type="common">Vanilla</name>
    <dbReference type="NCBI Taxonomy" id="51239"/>
    <lineage>
        <taxon>Eukaryota</taxon>
        <taxon>Viridiplantae</taxon>
        <taxon>Streptophyta</taxon>
        <taxon>Embryophyta</taxon>
        <taxon>Tracheophyta</taxon>
        <taxon>Spermatophyta</taxon>
        <taxon>Magnoliopsida</taxon>
        <taxon>Liliopsida</taxon>
        <taxon>Asparagales</taxon>
        <taxon>Orchidaceae</taxon>
        <taxon>Vanilloideae</taxon>
        <taxon>Vanilleae</taxon>
        <taxon>Vanilla</taxon>
    </lineage>
</organism>
<dbReference type="InterPro" id="IPR045069">
    <property type="entry name" value="MATE_euk"/>
</dbReference>
<evidence type="ECO:0000313" key="7">
    <source>
        <dbReference type="EMBL" id="KAG0484638.1"/>
    </source>
</evidence>
<dbReference type="EMBL" id="JADCNL010000004">
    <property type="protein sequence ID" value="KAG0484638.1"/>
    <property type="molecule type" value="Genomic_DNA"/>
</dbReference>
<feature type="transmembrane region" description="Helical" evidence="6">
    <location>
        <begin position="236"/>
        <end position="259"/>
    </location>
</feature>
<dbReference type="GO" id="GO:0016020">
    <property type="term" value="C:membrane"/>
    <property type="evidence" value="ECO:0007669"/>
    <property type="project" value="UniProtKB-SubCell"/>
</dbReference>
<evidence type="ECO:0000256" key="2">
    <source>
        <dbReference type="ARBA" id="ARBA00010199"/>
    </source>
</evidence>
<keyword evidence="4 6" id="KW-1133">Transmembrane helix</keyword>
<keyword evidence="3 6" id="KW-0812">Transmembrane</keyword>
<dbReference type="InterPro" id="IPR002528">
    <property type="entry name" value="MATE_fam"/>
</dbReference>
<feature type="transmembrane region" description="Helical" evidence="6">
    <location>
        <begin position="144"/>
        <end position="162"/>
    </location>
</feature>
<protein>
    <recommendedName>
        <fullName evidence="6">Protein DETOXIFICATION</fullName>
    </recommendedName>
    <alternativeName>
        <fullName evidence="6">Multidrug and toxic compound extrusion protein</fullName>
    </alternativeName>
</protein>
<evidence type="ECO:0000313" key="9">
    <source>
        <dbReference type="Proteomes" id="UP000636800"/>
    </source>
</evidence>
<name>A0A835RDV3_VANPL</name>
<feature type="transmembrane region" description="Helical" evidence="6">
    <location>
        <begin position="63"/>
        <end position="88"/>
    </location>
</feature>
<feature type="transmembrane region" description="Helical" evidence="6">
    <location>
        <begin position="359"/>
        <end position="381"/>
    </location>
</feature>
<feature type="transmembrane region" description="Helical" evidence="6">
    <location>
        <begin position="461"/>
        <end position="481"/>
    </location>
</feature>
<keyword evidence="9" id="KW-1185">Reference proteome</keyword>
<dbReference type="CDD" id="cd13132">
    <property type="entry name" value="MATE_eukaryotic"/>
    <property type="match status" value="1"/>
</dbReference>
<dbReference type="AlphaFoldDB" id="A0A835RDV3"/>
<dbReference type="GO" id="GO:0042910">
    <property type="term" value="F:xenobiotic transmembrane transporter activity"/>
    <property type="evidence" value="ECO:0007669"/>
    <property type="project" value="InterPro"/>
</dbReference>